<feature type="chain" id="PRO_5046057749" evidence="2">
    <location>
        <begin position="24"/>
        <end position="323"/>
    </location>
</feature>
<dbReference type="RefSeq" id="WP_071071809.1">
    <property type="nucleotide sequence ID" value="NZ_CP017755.1"/>
</dbReference>
<gene>
    <name evidence="3" type="ORF">BKK80_25510</name>
</gene>
<evidence type="ECO:0000256" key="2">
    <source>
        <dbReference type="SAM" id="SignalP"/>
    </source>
</evidence>
<dbReference type="EMBL" id="CP017755">
    <property type="protein sequence ID" value="AOZ09179.1"/>
    <property type="molecule type" value="Genomic_DNA"/>
</dbReference>
<dbReference type="PANTHER" id="PTHR42928:SF5">
    <property type="entry name" value="BLR1237 PROTEIN"/>
    <property type="match status" value="1"/>
</dbReference>
<dbReference type="Gene3D" id="3.40.190.10">
    <property type="entry name" value="Periplasmic binding protein-like II"/>
    <property type="match status" value="1"/>
</dbReference>
<evidence type="ECO:0000313" key="3">
    <source>
        <dbReference type="EMBL" id="AOZ09179.1"/>
    </source>
</evidence>
<keyword evidence="2" id="KW-0732">Signal</keyword>
<evidence type="ECO:0000256" key="1">
    <source>
        <dbReference type="ARBA" id="ARBA00006987"/>
    </source>
</evidence>
<dbReference type="InterPro" id="IPR005064">
    <property type="entry name" value="BUG"/>
</dbReference>
<protein>
    <submittedName>
        <fullName evidence="3">LacI family transcriptional regulator</fullName>
    </submittedName>
</protein>
<dbReference type="SUPFAM" id="SSF53850">
    <property type="entry name" value="Periplasmic binding protein-like II"/>
    <property type="match status" value="1"/>
</dbReference>
<accession>A0ABM7DMJ3</accession>
<evidence type="ECO:0000313" key="4">
    <source>
        <dbReference type="Proteomes" id="UP000177515"/>
    </source>
</evidence>
<dbReference type="Proteomes" id="UP000177515">
    <property type="component" value="Chromosome 2"/>
</dbReference>
<name>A0ABM7DMJ3_9BURK</name>
<feature type="signal peptide" evidence="2">
    <location>
        <begin position="1"/>
        <end position="23"/>
    </location>
</feature>
<organism evidence="3 4">
    <name type="scientific">Cupriavidus malaysiensis</name>
    <dbReference type="NCBI Taxonomy" id="367825"/>
    <lineage>
        <taxon>Bacteria</taxon>
        <taxon>Pseudomonadati</taxon>
        <taxon>Pseudomonadota</taxon>
        <taxon>Betaproteobacteria</taxon>
        <taxon>Burkholderiales</taxon>
        <taxon>Burkholderiaceae</taxon>
        <taxon>Cupriavidus</taxon>
    </lineage>
</organism>
<dbReference type="Pfam" id="PF03401">
    <property type="entry name" value="TctC"/>
    <property type="match status" value="1"/>
</dbReference>
<dbReference type="InterPro" id="IPR042100">
    <property type="entry name" value="Bug_dom1"/>
</dbReference>
<dbReference type="PANTHER" id="PTHR42928">
    <property type="entry name" value="TRICARBOXYLATE-BINDING PROTEIN"/>
    <property type="match status" value="1"/>
</dbReference>
<reference evidence="3 4" key="1">
    <citation type="submission" date="2016-10" db="EMBL/GenBank/DDBJ databases">
        <title>Complete genome sequences of three Cupriavidus strains isolated from various Malaysian environments.</title>
        <authorList>
            <person name="Abdullah A.A.-A."/>
            <person name="Shafie N.A.H."/>
            <person name="Lau N.S."/>
        </authorList>
    </citation>
    <scope>NUCLEOTIDE SEQUENCE [LARGE SCALE GENOMIC DNA]</scope>
    <source>
        <strain evidence="3 4">USMAA1020</strain>
    </source>
</reference>
<dbReference type="Gene3D" id="3.40.190.150">
    <property type="entry name" value="Bordetella uptake gene, domain 1"/>
    <property type="match status" value="1"/>
</dbReference>
<dbReference type="CDD" id="cd13578">
    <property type="entry name" value="PBP2_Bug27"/>
    <property type="match status" value="1"/>
</dbReference>
<dbReference type="PIRSF" id="PIRSF017082">
    <property type="entry name" value="YflP"/>
    <property type="match status" value="1"/>
</dbReference>
<sequence length="323" mass="33471">MWGKGITVAAAMLIGTGASPVNAQSYPSKPITLVVPFASGGTTDIVGRIVADGLGKRLGQPVIIDNRGGAGGNIGAALVANAKPDGYTLLMGYNGTNAVNPSLYKHLAWDPVKSFDPIGMVARVNNVVVVNPSLPVKTLPELAAYAKAHPNQLNYGSAGPGSIFHLAGELFASQADVKMSHVPYKGAAPALSDLMAGQVQLMFSTIPTALPFIKAGKLRAIAVTGSERSPVFPQLPTAKEAGYPGMVVDSWFGVFGPRGVPAEVRARLEKAVKDVVNDPSVADRLRAQGAEPRSSTSGELGATLAADLRNWNKVIAAAKVSLE</sequence>
<keyword evidence="4" id="KW-1185">Reference proteome</keyword>
<proteinExistence type="inferred from homology"/>
<comment type="similarity">
    <text evidence="1">Belongs to the UPF0065 (bug) family.</text>
</comment>